<gene>
    <name evidence="2" type="ORF">B0H64DRAFT_349857</name>
</gene>
<accession>A0AAE0H6V3</accession>
<dbReference type="Pfam" id="PF20150">
    <property type="entry name" value="2EXR"/>
    <property type="match status" value="1"/>
</dbReference>
<organism evidence="2 3">
    <name type="scientific">Chaetomium fimeti</name>
    <dbReference type="NCBI Taxonomy" id="1854472"/>
    <lineage>
        <taxon>Eukaryota</taxon>
        <taxon>Fungi</taxon>
        <taxon>Dikarya</taxon>
        <taxon>Ascomycota</taxon>
        <taxon>Pezizomycotina</taxon>
        <taxon>Sordariomycetes</taxon>
        <taxon>Sordariomycetidae</taxon>
        <taxon>Sordariales</taxon>
        <taxon>Chaetomiaceae</taxon>
        <taxon>Chaetomium</taxon>
    </lineage>
</organism>
<dbReference type="PANTHER" id="PTHR35910:SF1">
    <property type="entry name" value="2EXR DOMAIN-CONTAINING PROTEIN"/>
    <property type="match status" value="1"/>
</dbReference>
<keyword evidence="3" id="KW-1185">Reference proteome</keyword>
<protein>
    <recommendedName>
        <fullName evidence="1">2EXR domain-containing protein</fullName>
    </recommendedName>
</protein>
<sequence>MENNTTTPGPLLFNDVYSSRWEALSPALGTAFFPFRRLPVELRLHVWLLSLQRYRMIEVDISSRTDDGVANSLESRCYIDPNHLGRVISGGGYTLALRGHESKTTPLILQVNREARGAALSFYQIHLPFPKWQYREQVLYLNPKYDVVFVRPRRPKTPPGWNSMNPRPEPKFANLLVDLLHDARAYDYKDQGVAHLALDRDYFSFLVDRFTGEVHLTPASLHPVAAASFTEILRNKLHSLLQVIHFRNSKRGLGEFPAPGWNFHFAQTFPLCRRGNPIGSFHWLPADPRPGIEIDLRQVPLGVDPRDSWRGWCQLEHAFGIAQRATGGKDGNKSRFYICPTQFWPDTADTQEQQEEVWSRGELVQFLDREAESWLQERQFFAGIYGSTPPKYGYESETEMLEAMEKLPCTAIGMWLFPPEAFKEPTNPQRVCFDVRTTRPGLFLFEV</sequence>
<dbReference type="EMBL" id="JAUEPN010000011">
    <property type="protein sequence ID" value="KAK3291058.1"/>
    <property type="molecule type" value="Genomic_DNA"/>
</dbReference>
<evidence type="ECO:0000313" key="2">
    <source>
        <dbReference type="EMBL" id="KAK3291058.1"/>
    </source>
</evidence>
<comment type="caution">
    <text evidence="2">The sequence shown here is derived from an EMBL/GenBank/DDBJ whole genome shotgun (WGS) entry which is preliminary data.</text>
</comment>
<dbReference type="Proteomes" id="UP001278766">
    <property type="component" value="Unassembled WGS sequence"/>
</dbReference>
<evidence type="ECO:0000313" key="3">
    <source>
        <dbReference type="Proteomes" id="UP001278766"/>
    </source>
</evidence>
<evidence type="ECO:0000259" key="1">
    <source>
        <dbReference type="Pfam" id="PF20150"/>
    </source>
</evidence>
<feature type="domain" description="2EXR" evidence="1">
    <location>
        <begin position="32"/>
        <end position="148"/>
    </location>
</feature>
<dbReference type="PANTHER" id="PTHR35910">
    <property type="entry name" value="2EXR DOMAIN-CONTAINING PROTEIN"/>
    <property type="match status" value="1"/>
</dbReference>
<dbReference type="AlphaFoldDB" id="A0AAE0H6V3"/>
<dbReference type="GeneID" id="87838363"/>
<dbReference type="InterPro" id="IPR045518">
    <property type="entry name" value="2EXR"/>
</dbReference>
<reference evidence="2" key="1">
    <citation type="journal article" date="2023" name="Mol. Phylogenet. Evol.">
        <title>Genome-scale phylogeny and comparative genomics of the fungal order Sordariales.</title>
        <authorList>
            <person name="Hensen N."/>
            <person name="Bonometti L."/>
            <person name="Westerberg I."/>
            <person name="Brannstrom I.O."/>
            <person name="Guillou S."/>
            <person name="Cros-Aarteil S."/>
            <person name="Calhoun S."/>
            <person name="Haridas S."/>
            <person name="Kuo A."/>
            <person name="Mondo S."/>
            <person name="Pangilinan J."/>
            <person name="Riley R."/>
            <person name="LaButti K."/>
            <person name="Andreopoulos B."/>
            <person name="Lipzen A."/>
            <person name="Chen C."/>
            <person name="Yan M."/>
            <person name="Daum C."/>
            <person name="Ng V."/>
            <person name="Clum A."/>
            <person name="Steindorff A."/>
            <person name="Ohm R.A."/>
            <person name="Martin F."/>
            <person name="Silar P."/>
            <person name="Natvig D.O."/>
            <person name="Lalanne C."/>
            <person name="Gautier V."/>
            <person name="Ament-Velasquez S.L."/>
            <person name="Kruys A."/>
            <person name="Hutchinson M.I."/>
            <person name="Powell A.J."/>
            <person name="Barry K."/>
            <person name="Miller A.N."/>
            <person name="Grigoriev I.V."/>
            <person name="Debuchy R."/>
            <person name="Gladieux P."/>
            <person name="Hiltunen Thoren M."/>
            <person name="Johannesson H."/>
        </authorList>
    </citation>
    <scope>NUCLEOTIDE SEQUENCE</scope>
    <source>
        <strain evidence="2">CBS 168.71</strain>
    </source>
</reference>
<reference evidence="2" key="2">
    <citation type="submission" date="2023-06" db="EMBL/GenBank/DDBJ databases">
        <authorList>
            <consortium name="Lawrence Berkeley National Laboratory"/>
            <person name="Haridas S."/>
            <person name="Hensen N."/>
            <person name="Bonometti L."/>
            <person name="Westerberg I."/>
            <person name="Brannstrom I.O."/>
            <person name="Guillou S."/>
            <person name="Cros-Aarteil S."/>
            <person name="Calhoun S."/>
            <person name="Kuo A."/>
            <person name="Mondo S."/>
            <person name="Pangilinan J."/>
            <person name="Riley R."/>
            <person name="Labutti K."/>
            <person name="Andreopoulos B."/>
            <person name="Lipzen A."/>
            <person name="Chen C."/>
            <person name="Yanf M."/>
            <person name="Daum C."/>
            <person name="Ng V."/>
            <person name="Clum A."/>
            <person name="Steindorff A."/>
            <person name="Ohm R."/>
            <person name="Martin F."/>
            <person name="Silar P."/>
            <person name="Natvig D."/>
            <person name="Lalanne C."/>
            <person name="Gautier V."/>
            <person name="Ament-Velasquez S.L."/>
            <person name="Kruys A."/>
            <person name="Hutchinson M.I."/>
            <person name="Powell A.J."/>
            <person name="Barry K."/>
            <person name="Miller A.N."/>
            <person name="Grigoriev I.V."/>
            <person name="Debuchy R."/>
            <person name="Gladieux P."/>
            <person name="Thoren M.H."/>
            <person name="Johannesson H."/>
        </authorList>
    </citation>
    <scope>NUCLEOTIDE SEQUENCE</scope>
    <source>
        <strain evidence="2">CBS 168.71</strain>
    </source>
</reference>
<dbReference type="RefSeq" id="XP_062654572.1">
    <property type="nucleotide sequence ID" value="XM_062801415.1"/>
</dbReference>
<proteinExistence type="predicted"/>
<name>A0AAE0H6V3_9PEZI</name>